<organism evidence="2 3">
    <name type="scientific">Oryza sativa subsp. indica</name>
    <name type="common">Rice</name>
    <dbReference type="NCBI Taxonomy" id="39946"/>
    <lineage>
        <taxon>Eukaryota</taxon>
        <taxon>Viridiplantae</taxon>
        <taxon>Streptophyta</taxon>
        <taxon>Embryophyta</taxon>
        <taxon>Tracheophyta</taxon>
        <taxon>Spermatophyta</taxon>
        <taxon>Magnoliopsida</taxon>
        <taxon>Liliopsida</taxon>
        <taxon>Poales</taxon>
        <taxon>Poaceae</taxon>
        <taxon>BOP clade</taxon>
        <taxon>Oryzoideae</taxon>
        <taxon>Oryzeae</taxon>
        <taxon>Oryzinae</taxon>
        <taxon>Oryza</taxon>
        <taxon>Oryza sativa</taxon>
    </lineage>
</organism>
<dbReference type="AlphaFoldDB" id="A2Y4X3"/>
<dbReference type="Gene3D" id="3.20.20.80">
    <property type="entry name" value="Glycosidases"/>
    <property type="match status" value="1"/>
</dbReference>
<dbReference type="SUPFAM" id="SSF51445">
    <property type="entry name" value="(Trans)glycosidases"/>
    <property type="match status" value="1"/>
</dbReference>
<evidence type="ECO:0000256" key="1">
    <source>
        <dbReference type="SAM" id="SignalP"/>
    </source>
</evidence>
<reference evidence="2 3" key="1">
    <citation type="journal article" date="2005" name="PLoS Biol.">
        <title>The genomes of Oryza sativa: a history of duplications.</title>
        <authorList>
            <person name="Yu J."/>
            <person name="Wang J."/>
            <person name="Lin W."/>
            <person name="Li S."/>
            <person name="Li H."/>
            <person name="Zhou J."/>
            <person name="Ni P."/>
            <person name="Dong W."/>
            <person name="Hu S."/>
            <person name="Zeng C."/>
            <person name="Zhang J."/>
            <person name="Zhang Y."/>
            <person name="Li R."/>
            <person name="Xu Z."/>
            <person name="Li S."/>
            <person name="Li X."/>
            <person name="Zheng H."/>
            <person name="Cong L."/>
            <person name="Lin L."/>
            <person name="Yin J."/>
            <person name="Geng J."/>
            <person name="Li G."/>
            <person name="Shi J."/>
            <person name="Liu J."/>
            <person name="Lv H."/>
            <person name="Li J."/>
            <person name="Wang J."/>
            <person name="Deng Y."/>
            <person name="Ran L."/>
            <person name="Shi X."/>
            <person name="Wang X."/>
            <person name="Wu Q."/>
            <person name="Li C."/>
            <person name="Ren X."/>
            <person name="Wang J."/>
            <person name="Wang X."/>
            <person name="Li D."/>
            <person name="Liu D."/>
            <person name="Zhang X."/>
            <person name="Ji Z."/>
            <person name="Zhao W."/>
            <person name="Sun Y."/>
            <person name="Zhang Z."/>
            <person name="Bao J."/>
            <person name="Han Y."/>
            <person name="Dong L."/>
            <person name="Ji J."/>
            <person name="Chen P."/>
            <person name="Wu S."/>
            <person name="Liu J."/>
            <person name="Xiao Y."/>
            <person name="Bu D."/>
            <person name="Tan J."/>
            <person name="Yang L."/>
            <person name="Ye C."/>
            <person name="Zhang J."/>
            <person name="Xu J."/>
            <person name="Zhou Y."/>
            <person name="Yu Y."/>
            <person name="Zhang B."/>
            <person name="Zhuang S."/>
            <person name="Wei H."/>
            <person name="Liu B."/>
            <person name="Lei M."/>
            <person name="Yu H."/>
            <person name="Li Y."/>
            <person name="Xu H."/>
            <person name="Wei S."/>
            <person name="He X."/>
            <person name="Fang L."/>
            <person name="Zhang Z."/>
            <person name="Zhang Y."/>
            <person name="Huang X."/>
            <person name="Su Z."/>
            <person name="Tong W."/>
            <person name="Li J."/>
            <person name="Tong Z."/>
            <person name="Li S."/>
            <person name="Ye J."/>
            <person name="Wang L."/>
            <person name="Fang L."/>
            <person name="Lei T."/>
            <person name="Chen C."/>
            <person name="Chen H."/>
            <person name="Xu Z."/>
            <person name="Li H."/>
            <person name="Huang H."/>
            <person name="Zhang F."/>
            <person name="Xu H."/>
            <person name="Li N."/>
            <person name="Zhao C."/>
            <person name="Li S."/>
            <person name="Dong L."/>
            <person name="Huang Y."/>
            <person name="Li L."/>
            <person name="Xi Y."/>
            <person name="Qi Q."/>
            <person name="Li W."/>
            <person name="Zhang B."/>
            <person name="Hu W."/>
            <person name="Zhang Y."/>
            <person name="Tian X."/>
            <person name="Jiao Y."/>
            <person name="Liang X."/>
            <person name="Jin J."/>
            <person name="Gao L."/>
            <person name="Zheng W."/>
            <person name="Hao B."/>
            <person name="Liu S."/>
            <person name="Wang W."/>
            <person name="Yuan L."/>
            <person name="Cao M."/>
            <person name="McDermott J."/>
            <person name="Samudrala R."/>
            <person name="Wang J."/>
            <person name="Wong G.K."/>
            <person name="Yang H."/>
        </authorList>
    </citation>
    <scope>NUCLEOTIDE SEQUENCE [LARGE SCALE GENOMIC DNA]</scope>
    <source>
        <strain evidence="3">cv. 93-11</strain>
    </source>
</reference>
<feature type="signal peptide" evidence="1">
    <location>
        <begin position="1"/>
        <end position="26"/>
    </location>
</feature>
<accession>A2Y4X3</accession>
<evidence type="ECO:0000313" key="3">
    <source>
        <dbReference type="Proteomes" id="UP000007015"/>
    </source>
</evidence>
<feature type="chain" id="PRO_5002648385" evidence="1">
    <location>
        <begin position="27"/>
        <end position="80"/>
    </location>
</feature>
<dbReference type="InterPro" id="IPR017853">
    <property type="entry name" value="GH"/>
</dbReference>
<sequence length="80" mass="8503">MEAAVLAVVLFIGVALWSSSSSPAAAAAGTKEELEDGDDQRGEVTYDGRALIVNGTRVMLFSGEIHYARSTPEVDVMEKD</sequence>
<evidence type="ECO:0000313" key="2">
    <source>
        <dbReference type="EMBL" id="EAY98133.1"/>
    </source>
</evidence>
<protein>
    <submittedName>
        <fullName evidence="2">Uncharacterized protein</fullName>
    </submittedName>
</protein>
<dbReference type="OMA" id="TPEVDVM"/>
<keyword evidence="1" id="KW-0732">Signal</keyword>
<dbReference type="HOGENOM" id="CLU_196311_0_0_1"/>
<keyword evidence="3" id="KW-1185">Reference proteome</keyword>
<dbReference type="STRING" id="39946.A2Y4X3"/>
<gene>
    <name evidence="2" type="ORF">OsI_20050</name>
</gene>
<dbReference type="EMBL" id="CM000130">
    <property type="protein sequence ID" value="EAY98133.1"/>
    <property type="molecule type" value="Genomic_DNA"/>
</dbReference>
<dbReference type="Gramene" id="BGIOSGA018013-TA">
    <property type="protein sequence ID" value="BGIOSGA018013-PA"/>
    <property type="gene ID" value="BGIOSGA018013"/>
</dbReference>
<dbReference type="Proteomes" id="UP000007015">
    <property type="component" value="Chromosome 5"/>
</dbReference>
<proteinExistence type="predicted"/>
<name>A2Y4X3_ORYSI</name>